<keyword evidence="3" id="KW-0732">Signal</keyword>
<evidence type="ECO:0000256" key="2">
    <source>
        <dbReference type="ARBA" id="ARBA00023295"/>
    </source>
</evidence>
<dbReference type="Gene3D" id="2.115.10.20">
    <property type="entry name" value="Glycosyl hydrolase domain, family 43"/>
    <property type="match status" value="2"/>
</dbReference>
<dbReference type="AlphaFoldDB" id="A0A2S8GRW5"/>
<dbReference type="Proteomes" id="UP000237819">
    <property type="component" value="Unassembled WGS sequence"/>
</dbReference>
<keyword evidence="2" id="KW-0326">Glycosidase</keyword>
<dbReference type="OrthoDB" id="9759709at2"/>
<dbReference type="Pfam" id="PF13385">
    <property type="entry name" value="Laminin_G_3"/>
    <property type="match status" value="1"/>
</dbReference>
<feature type="signal peptide" evidence="3">
    <location>
        <begin position="1"/>
        <end position="27"/>
    </location>
</feature>
<dbReference type="InterPro" id="IPR023296">
    <property type="entry name" value="Glyco_hydro_beta-prop_sf"/>
</dbReference>
<dbReference type="RefSeq" id="WP_105334890.1">
    <property type="nucleotide sequence ID" value="NZ_PUHZ01000008.1"/>
</dbReference>
<gene>
    <name evidence="4" type="ORF">C5Y93_07995</name>
</gene>
<keyword evidence="1" id="KW-0378">Hydrolase</keyword>
<reference evidence="4 5" key="1">
    <citation type="submission" date="2018-02" db="EMBL/GenBank/DDBJ databases">
        <title>Comparative genomes isolates from brazilian mangrove.</title>
        <authorList>
            <person name="Araujo J.E."/>
            <person name="Taketani R.G."/>
            <person name="Silva M.C.P."/>
            <person name="Loureco M.V."/>
            <person name="Andreote F.D."/>
        </authorList>
    </citation>
    <scope>NUCLEOTIDE SEQUENCE [LARGE SCALE GENOMIC DNA]</scope>
    <source>
        <strain evidence="4 5">Nap-Phe MGV</strain>
    </source>
</reference>
<dbReference type="Gene3D" id="2.60.120.200">
    <property type="match status" value="1"/>
</dbReference>
<comment type="caution">
    <text evidence="4">The sequence shown here is derived from an EMBL/GenBank/DDBJ whole genome shotgun (WGS) entry which is preliminary data.</text>
</comment>
<dbReference type="SUPFAM" id="SSF75005">
    <property type="entry name" value="Arabinanase/levansucrase/invertase"/>
    <property type="match status" value="2"/>
</dbReference>
<sequence>MSFGQGSWRPGAAMLAVMIVGLTQAAAAEEAKSLGDLTGSWQLLVDDYLIAESADVARTFHPFTKYANNPVIRPDKSWEGDRINIYGTVLPNESGGGYRMWYITGFWTGYAISEDGITWEKPELGLVNKTNLFPHIAGGDHLSQVIHTPWDSDPQKQYKRLTYDYGRSPPNSVQSGFLGSYSPDGIHWTPTENNPVLPDPGDVGLFNWDPHTQRYIGYPKSFAPVRGFRRRSVGFTATTDFEHWPNAELILAPDEYDDRWVTVDGQHTDFYGLNAFPYESMYIGLLWIFRIDDGHSGGVVYSELATSRDGIHWQRQAKPRIPMLPLGEEGTWDDGMIFTPNHPLVEGDEIKLFYGGYNVDHTLRAPEGQKREVSIGFATLRKDGFASLDAEKEPGIITTWPLSGIQGELLVNAEATGGWVKAEVLNEAGEVLPGYSQDACTAISGDGVQQKIVWKEKTLLPERDQPLRLRFVLSDASLYSFKAGDKVTRAAGPAPAKALFTFEGEGEEALADQSPAGGQQGAALHGNAEVVKSEQEAARGAGALALRAAPDDVSELEINGSTQLGKQFTLAAWAKTAKRGEQRLFSNYRGTEAPATGELIFDFNTNSGVLRFTANGKSVYSEPTFIRDSKYHHYAAVYDEGNVRLYVDGVEVAREDLPPVTTHLFHDGSVIQHATNDSGKSLVGIHLTADLRVGEDLPVRFRNYRNRETNNTAAEQLVGFIDDVLVEKRALSPDEIQAIVKPADGQSP</sequence>
<protein>
    <recommendedName>
        <fullName evidence="6">LamG-like jellyroll fold domain-containing protein</fullName>
    </recommendedName>
</protein>
<dbReference type="SUPFAM" id="SSF49899">
    <property type="entry name" value="Concanavalin A-like lectins/glucanases"/>
    <property type="match status" value="1"/>
</dbReference>
<evidence type="ECO:0008006" key="6">
    <source>
        <dbReference type="Google" id="ProtNLM"/>
    </source>
</evidence>
<name>A0A2S8GRW5_9BACT</name>
<dbReference type="InterPro" id="IPR013320">
    <property type="entry name" value="ConA-like_dom_sf"/>
</dbReference>
<dbReference type="GO" id="GO:0016798">
    <property type="term" value="F:hydrolase activity, acting on glycosyl bonds"/>
    <property type="evidence" value="ECO:0007669"/>
    <property type="project" value="UniProtKB-KW"/>
</dbReference>
<proteinExistence type="predicted"/>
<organism evidence="4 5">
    <name type="scientific">Blastopirellula marina</name>
    <dbReference type="NCBI Taxonomy" id="124"/>
    <lineage>
        <taxon>Bacteria</taxon>
        <taxon>Pseudomonadati</taxon>
        <taxon>Planctomycetota</taxon>
        <taxon>Planctomycetia</taxon>
        <taxon>Pirellulales</taxon>
        <taxon>Pirellulaceae</taxon>
        <taxon>Blastopirellula</taxon>
    </lineage>
</organism>
<evidence type="ECO:0000313" key="4">
    <source>
        <dbReference type="EMBL" id="PQO46764.1"/>
    </source>
</evidence>
<accession>A0A2S8GRW5</accession>
<evidence type="ECO:0000313" key="5">
    <source>
        <dbReference type="Proteomes" id="UP000237819"/>
    </source>
</evidence>
<dbReference type="EMBL" id="PUHZ01000008">
    <property type="protein sequence ID" value="PQO46764.1"/>
    <property type="molecule type" value="Genomic_DNA"/>
</dbReference>
<evidence type="ECO:0000256" key="1">
    <source>
        <dbReference type="ARBA" id="ARBA00022801"/>
    </source>
</evidence>
<evidence type="ECO:0000256" key="3">
    <source>
        <dbReference type="SAM" id="SignalP"/>
    </source>
</evidence>
<feature type="chain" id="PRO_5015535444" description="LamG-like jellyroll fold domain-containing protein" evidence="3">
    <location>
        <begin position="28"/>
        <end position="748"/>
    </location>
</feature>